<dbReference type="EMBL" id="CAJHIA010000007">
    <property type="protein sequence ID" value="CAD6442158.1"/>
    <property type="molecule type" value="Genomic_DNA"/>
</dbReference>
<accession>A0A8H2VPX7</accession>
<proteinExistence type="predicted"/>
<comment type="caution">
    <text evidence="4">The sequence shown here is derived from an EMBL/GenBank/DDBJ whole genome shotgun (WGS) entry which is preliminary data.</text>
</comment>
<dbReference type="InterPro" id="IPR056884">
    <property type="entry name" value="NPHP3-like_N"/>
</dbReference>
<sequence length="480" mass="53914">MKALIEDIRTQKSTFMLGLQVDEMNILLDALGDRKSQGLEIEAIRANVLALRNERSISVLKTSRRSNETSAARHRSGKKPSVIRTFSYLSLAKGPSGSSKETNSITGVVRKHQGCGCMVFLSISSVSQQLTAFPKTCSDLNLSRSRQDYIDPTAVGSRSWRTIGLIIVQIRTLVSGSKSTEQLCHLLQDISRYFNNVHLIIDALDERGDSRSNIARILAELNASKDSNVKIILSSSPEPDIEQHLADFVSVPIIAQRNDLELYVHSEMQRRQDDVRWVTCQFDHLCDLNSVKAISQALHSLPPTLNGTYERILDRINLSSDDTKGLVYRVLLWTVCSVVPLSLAELLEAVSVNPFDKKMDRDGIPAEKSILKRCSSLVRKTGGGGSFDTRIELSHFTVKEFLLLTIQDDTYASYRISQDYHNAYMTKVCLTYLLFEDFGDIIPYTIEKGGGPVKRNYAFYTYVTRYFVLHGCCVAMMKIF</sequence>
<reference evidence="4" key="1">
    <citation type="submission" date="2020-10" db="EMBL/GenBank/DDBJ databases">
        <authorList>
            <person name="Kusch S."/>
        </authorList>
    </citation>
    <scope>NUCLEOTIDE SEQUENCE</scope>
    <source>
        <strain evidence="4">SwB9</strain>
    </source>
</reference>
<dbReference type="AlphaFoldDB" id="A0A8H2VPX7"/>
<evidence type="ECO:0000259" key="3">
    <source>
        <dbReference type="Pfam" id="PF24883"/>
    </source>
</evidence>
<dbReference type="PANTHER" id="PTHR10039:SF15">
    <property type="entry name" value="NACHT DOMAIN-CONTAINING PROTEIN"/>
    <property type="match status" value="1"/>
</dbReference>
<dbReference type="OrthoDB" id="1577640at2759"/>
<dbReference type="Pfam" id="PF22939">
    <property type="entry name" value="WHD_GPIID"/>
    <property type="match status" value="1"/>
</dbReference>
<dbReference type="Pfam" id="PF24883">
    <property type="entry name" value="NPHP3_N"/>
    <property type="match status" value="1"/>
</dbReference>
<evidence type="ECO:0000256" key="1">
    <source>
        <dbReference type="ARBA" id="ARBA00022737"/>
    </source>
</evidence>
<keyword evidence="1" id="KW-0677">Repeat</keyword>
<dbReference type="InterPro" id="IPR054471">
    <property type="entry name" value="GPIID_WHD"/>
</dbReference>
<keyword evidence="5" id="KW-1185">Reference proteome</keyword>
<protein>
    <submittedName>
        <fullName evidence="4">D858b052-60d5-4555-b1b9-452c7d9a4e3d</fullName>
    </submittedName>
</protein>
<feature type="domain" description="GPI inositol-deacylase winged helix" evidence="2">
    <location>
        <begin position="323"/>
        <end position="405"/>
    </location>
</feature>
<gene>
    <name evidence="4" type="ORF">SCLTRI_LOCUS1950</name>
</gene>
<evidence type="ECO:0000313" key="4">
    <source>
        <dbReference type="EMBL" id="CAD6442158.1"/>
    </source>
</evidence>
<evidence type="ECO:0000259" key="2">
    <source>
        <dbReference type="Pfam" id="PF22939"/>
    </source>
</evidence>
<organism evidence="4 5">
    <name type="scientific">Sclerotinia trifoliorum</name>
    <dbReference type="NCBI Taxonomy" id="28548"/>
    <lineage>
        <taxon>Eukaryota</taxon>
        <taxon>Fungi</taxon>
        <taxon>Dikarya</taxon>
        <taxon>Ascomycota</taxon>
        <taxon>Pezizomycotina</taxon>
        <taxon>Leotiomycetes</taxon>
        <taxon>Helotiales</taxon>
        <taxon>Sclerotiniaceae</taxon>
        <taxon>Sclerotinia</taxon>
    </lineage>
</organism>
<evidence type="ECO:0000313" key="5">
    <source>
        <dbReference type="Proteomes" id="UP000624404"/>
    </source>
</evidence>
<dbReference type="Proteomes" id="UP000624404">
    <property type="component" value="Unassembled WGS sequence"/>
</dbReference>
<name>A0A8H2VPX7_9HELO</name>
<feature type="domain" description="Nephrocystin 3-like N-terminal" evidence="3">
    <location>
        <begin position="178"/>
        <end position="235"/>
    </location>
</feature>
<dbReference type="PANTHER" id="PTHR10039">
    <property type="entry name" value="AMELOGENIN"/>
    <property type="match status" value="1"/>
</dbReference>